<keyword evidence="5" id="KW-0812">Transmembrane</keyword>
<evidence type="ECO:0000256" key="3">
    <source>
        <dbReference type="ARBA" id="ARBA00022729"/>
    </source>
</evidence>
<feature type="chain" id="PRO_5021501614" description="CopC domain-containing protein" evidence="6">
    <location>
        <begin position="34"/>
        <end position="202"/>
    </location>
</feature>
<gene>
    <name evidence="8" type="ORF">MTE01_17490</name>
</gene>
<dbReference type="Gene3D" id="2.60.40.1220">
    <property type="match status" value="1"/>
</dbReference>
<reference evidence="8 9" key="1">
    <citation type="submission" date="2019-06" db="EMBL/GenBank/DDBJ databases">
        <title>Whole genome shotgun sequence of Microbacterium testaceum NBRC 12675.</title>
        <authorList>
            <person name="Hosoyama A."/>
            <person name="Uohara A."/>
            <person name="Ohji S."/>
            <person name="Ichikawa N."/>
        </authorList>
    </citation>
    <scope>NUCLEOTIDE SEQUENCE [LARGE SCALE GENOMIC DNA]</scope>
    <source>
        <strain evidence="8 9">NBRC 12675</strain>
    </source>
</reference>
<dbReference type="GO" id="GO:0005886">
    <property type="term" value="C:plasma membrane"/>
    <property type="evidence" value="ECO:0007669"/>
    <property type="project" value="TreeGrafter"/>
</dbReference>
<protein>
    <recommendedName>
        <fullName evidence="7">CopC domain-containing protein</fullName>
    </recommendedName>
</protein>
<evidence type="ECO:0000259" key="7">
    <source>
        <dbReference type="Pfam" id="PF04234"/>
    </source>
</evidence>
<comment type="caution">
    <text evidence="8">The sequence shown here is derived from an EMBL/GenBank/DDBJ whole genome shotgun (WGS) entry which is preliminary data.</text>
</comment>
<evidence type="ECO:0000256" key="2">
    <source>
        <dbReference type="ARBA" id="ARBA00022723"/>
    </source>
</evidence>
<evidence type="ECO:0000256" key="4">
    <source>
        <dbReference type="ARBA" id="ARBA00023008"/>
    </source>
</evidence>
<dbReference type="GO" id="GO:0006825">
    <property type="term" value="P:copper ion transport"/>
    <property type="evidence" value="ECO:0007669"/>
    <property type="project" value="InterPro"/>
</dbReference>
<dbReference type="GO" id="GO:0042597">
    <property type="term" value="C:periplasmic space"/>
    <property type="evidence" value="ECO:0007669"/>
    <property type="project" value="InterPro"/>
</dbReference>
<feature type="signal peptide" evidence="6">
    <location>
        <begin position="1"/>
        <end position="33"/>
    </location>
</feature>
<name>A0A4Y3QKJ3_MICTE</name>
<dbReference type="SUPFAM" id="SSF81296">
    <property type="entry name" value="E set domains"/>
    <property type="match status" value="1"/>
</dbReference>
<dbReference type="GO" id="GO:0046688">
    <property type="term" value="P:response to copper ion"/>
    <property type="evidence" value="ECO:0007669"/>
    <property type="project" value="InterPro"/>
</dbReference>
<dbReference type="EMBL" id="BJML01000005">
    <property type="protein sequence ID" value="GEB45804.1"/>
    <property type="molecule type" value="Genomic_DNA"/>
</dbReference>
<feature type="domain" description="CopC" evidence="7">
    <location>
        <begin position="34"/>
        <end position="126"/>
    </location>
</feature>
<sequence>MVTRNALRRALVGAVVVAAAMTAALGGATAASAHDSLVSSTPAEGESVSSLSEVTLGFSANLLGYDGGNIVIVVGPDGKHYESECVALAGPTLTLPVALGAPGAYTVEWRAVSSDGHPVSGEIPFTYTGENTSAGADSSPCASAQGAAPAETPVAAPSTSGGVSGLTVGLLIGGGAIVLVGVIVVVILSRRPREDQEPSDKE</sequence>
<dbReference type="Proteomes" id="UP000319525">
    <property type="component" value="Unassembled WGS sequence"/>
</dbReference>
<dbReference type="AlphaFoldDB" id="A0A4Y3QKJ3"/>
<keyword evidence="5" id="KW-1133">Transmembrane helix</keyword>
<dbReference type="InterPro" id="IPR032694">
    <property type="entry name" value="CopC/D"/>
</dbReference>
<keyword evidence="4" id="KW-0186">Copper</keyword>
<keyword evidence="3 6" id="KW-0732">Signal</keyword>
<feature type="transmembrane region" description="Helical" evidence="5">
    <location>
        <begin position="166"/>
        <end position="188"/>
    </location>
</feature>
<dbReference type="InterPro" id="IPR007348">
    <property type="entry name" value="CopC_dom"/>
</dbReference>
<dbReference type="PANTHER" id="PTHR34820:SF4">
    <property type="entry name" value="INNER MEMBRANE PROTEIN YEBZ"/>
    <property type="match status" value="1"/>
</dbReference>
<accession>A0A4Y3QKJ3</accession>
<dbReference type="GO" id="GO:0005507">
    <property type="term" value="F:copper ion binding"/>
    <property type="evidence" value="ECO:0007669"/>
    <property type="project" value="InterPro"/>
</dbReference>
<keyword evidence="5" id="KW-0472">Membrane</keyword>
<dbReference type="PANTHER" id="PTHR34820">
    <property type="entry name" value="INNER MEMBRANE PROTEIN YEBZ"/>
    <property type="match status" value="1"/>
</dbReference>
<dbReference type="RefSeq" id="WP_141376895.1">
    <property type="nucleotide sequence ID" value="NZ_BJML01000005.1"/>
</dbReference>
<evidence type="ECO:0000313" key="8">
    <source>
        <dbReference type="EMBL" id="GEB45804.1"/>
    </source>
</evidence>
<dbReference type="Pfam" id="PF04234">
    <property type="entry name" value="CopC"/>
    <property type="match status" value="1"/>
</dbReference>
<evidence type="ECO:0000256" key="1">
    <source>
        <dbReference type="ARBA" id="ARBA00004196"/>
    </source>
</evidence>
<comment type="subcellular location">
    <subcellularLocation>
        <location evidence="1">Cell envelope</location>
    </subcellularLocation>
</comment>
<evidence type="ECO:0000256" key="5">
    <source>
        <dbReference type="SAM" id="Phobius"/>
    </source>
</evidence>
<dbReference type="OrthoDB" id="5242236at2"/>
<evidence type="ECO:0000256" key="6">
    <source>
        <dbReference type="SAM" id="SignalP"/>
    </source>
</evidence>
<dbReference type="InterPro" id="IPR014756">
    <property type="entry name" value="Ig_E-set"/>
</dbReference>
<organism evidence="8 9">
    <name type="scientific">Microbacterium testaceum</name>
    <name type="common">Aureobacterium testaceum</name>
    <name type="synonym">Brevibacterium testaceum</name>
    <dbReference type="NCBI Taxonomy" id="2033"/>
    <lineage>
        <taxon>Bacteria</taxon>
        <taxon>Bacillati</taxon>
        <taxon>Actinomycetota</taxon>
        <taxon>Actinomycetes</taxon>
        <taxon>Micrococcales</taxon>
        <taxon>Microbacteriaceae</taxon>
        <taxon>Microbacterium</taxon>
    </lineage>
</organism>
<dbReference type="GO" id="GO:0030313">
    <property type="term" value="C:cell envelope"/>
    <property type="evidence" value="ECO:0007669"/>
    <property type="project" value="UniProtKB-SubCell"/>
</dbReference>
<dbReference type="InterPro" id="IPR014755">
    <property type="entry name" value="Cu-Rt/internalin_Ig-like"/>
</dbReference>
<proteinExistence type="predicted"/>
<keyword evidence="2" id="KW-0479">Metal-binding</keyword>
<dbReference type="GeneID" id="57144437"/>
<evidence type="ECO:0000313" key="9">
    <source>
        <dbReference type="Proteomes" id="UP000319525"/>
    </source>
</evidence>